<evidence type="ECO:0000256" key="6">
    <source>
        <dbReference type="ARBA" id="ARBA00023136"/>
    </source>
</evidence>
<comment type="subcellular location">
    <subcellularLocation>
        <location evidence="1">Endomembrane system</location>
        <topology evidence="1">Multi-pass membrane protein</topology>
    </subcellularLocation>
</comment>
<keyword evidence="10" id="KW-1185">Reference proteome</keyword>
<dbReference type="InterPro" id="IPR007369">
    <property type="entry name" value="Peptidase_A22B_SPP"/>
</dbReference>
<evidence type="ECO:0000313" key="10">
    <source>
        <dbReference type="Proteomes" id="UP001642464"/>
    </source>
</evidence>
<evidence type="ECO:0000256" key="4">
    <source>
        <dbReference type="ARBA" id="ARBA00022801"/>
    </source>
</evidence>
<feature type="transmembrane region" description="Helical" evidence="8">
    <location>
        <begin position="1521"/>
        <end position="1539"/>
    </location>
</feature>
<evidence type="ECO:0000256" key="2">
    <source>
        <dbReference type="ARBA" id="ARBA00006859"/>
    </source>
</evidence>
<keyword evidence="5 8" id="KW-1133">Transmembrane helix</keyword>
<proteinExistence type="inferred from homology"/>
<feature type="transmembrane region" description="Helical" evidence="8">
    <location>
        <begin position="1482"/>
        <end position="1501"/>
    </location>
</feature>
<organism evidence="9 10">
    <name type="scientific">Durusdinium trenchii</name>
    <dbReference type="NCBI Taxonomy" id="1381693"/>
    <lineage>
        <taxon>Eukaryota</taxon>
        <taxon>Sar</taxon>
        <taxon>Alveolata</taxon>
        <taxon>Dinophyceae</taxon>
        <taxon>Suessiales</taxon>
        <taxon>Symbiodiniaceae</taxon>
        <taxon>Durusdinium</taxon>
    </lineage>
</organism>
<comment type="similarity">
    <text evidence="2">Belongs to the peptidase A22B family.</text>
</comment>
<feature type="region of interest" description="Disordered" evidence="7">
    <location>
        <begin position="1430"/>
        <end position="1460"/>
    </location>
</feature>
<feature type="transmembrane region" description="Helical" evidence="8">
    <location>
        <begin position="1545"/>
        <end position="1567"/>
    </location>
</feature>
<dbReference type="InterPro" id="IPR006639">
    <property type="entry name" value="Preselin/SPP"/>
</dbReference>
<sequence>MASDSGSLPPAVRILLHEGWQLPTVAFFHRMPDEEIRAMLPSMARGWTPGEMDGLRQEAKRQKRLMDIEDGAFYHHQKLLYKDASTVEKVIGNLASTLSEVGTSLVLARKTMPRVTWKSRLQKALANAPDDQHRAKAEEKERQRWIRELMMLLEDAGFLASLARDPEATKQLASRVAAGRRASTLRQHVKYGRRLQVYMESIYGTAWLRSPGDFIGYVALLLEEPCGRSVPGSLFKCLAFLEAAAEVSPEKRLSSAQSIHNYLKEVEQGTTWKARQRNKAARIPVEVARAWEIGVLDGEILKAKTTGVGRRVEVVQFYVAAEAWLAHKDWLRVGLQLFTTMNKDADMERRDFLMCKPNESLRGFRKGMLSYPEAMCYSRALHTELYSIRLDEDGVDEEYAVTSKRVVMQAQAHVAGKIKAQYSITDYTDDRSVLNNFALWLQAVHGMTPTQAHAEIMKIAPPTWGGMGNGPFHVLSKPIKKKAEGPEVLEVLESPTEVFSDDEVMDDPAPEERYNLGTYILSVVGKTKRRTLRVIGGCYRVPGVHYRDFVVVGMERPEILPDQGERLCSTCFTKKDSIAEALQQGEDGEHSSRQKRCGDVPGAAWREEKIASLQPDFQGLLDARGVDAVMQAALFDAGIPSIAMLSAVATDRDALLEVARAELGIDIGARPRDAIKFAALYLSWQSAVKRRVAMDELDADATAHKQPKAVPGVEMQLYRAEFEKRFFKLKDAECPGKPSFEDVCEQLDSGEFRPMALRHFGSRAEEDDAETGSLFRYPHKASLEGLTPFTAIEYLNYICSKNVAQLESLVVDEVALHRPSLKLIMSYEFQMRKEAVEQVNKGDTWVTALREVVKNADVRERFFSTPLAVTSAMQSIKEDAWSKQRKWPSGIPETLEKLANSANLPVKVTVDAFDVLRDAKHDLLDDGLQKLLLDRIAQGYYDAALMSSPCGTWETRHNPEMMGILNPKMEKRHDPKMRDITKGIILEIHEGIQPKVRDIINPKMKGILRDLVKGIILEILKVTIIIMSNLKGSLSQFQELLLTLQENLVDGVKVFLKGTLVLILKGTLRALKNGGVRARWAPIEVWYKGRARRAADGLGLNSPGIRPSGHRGAPRSSAAVKLQETFWQEVMGFVNGMDKRARLRMISELALGRFSSSPFQGFVAGLKALDSFGVAPQRKPGDRRSEIHFRRLRAWAEVVQDPDSKFLEGMASTGVPLGTRGEIPWVSAVYDKRERKGSEDPAARWEETDFQEYRGGAFFELHMAVKLAIAFFQEMVEKAPMKALSIPPKVLGEIFRVDAMADDNGIAIGGWETYNTSATQQAPDDLSKEKFGNFSPERRMEVDLEKLDFIILKKMDFETCQSPRVRLMQAEDVTDRTDGWSLGERLGVDNKAQESAKDEEHSFSNRRAKLLLVAMRTSAVTMGVAELGDPEVLGQPGEQVSALSRRPELPDTQGSSRAPRIPALGLSKVSILGDMISEAARMVFTGILAVTLVALGAWYGVEDREQTGRQEEIVAVEESSGLHFVLFGSLLLTVLYFFMKYLIWVLLAVFACGAVSATAVLLEPAFASCLPALRKKKACVLPQSLADMIGIEREHTWTDVFSESIGAALAVSFLIWRNNDTIGWLFQDIIAIAFLLTLQRTVRLPNLKVGCLLLICTFFFDIFWVFLSPLIFKKSVMIEVATGGGTGQAVPMVLKIPALQGDLPGQFKALSTTRHQNAALAFSLEPQSARPLKWTIFGSCGAINNLSAGSCRITAFD</sequence>
<keyword evidence="4" id="KW-0378">Hydrolase</keyword>
<keyword evidence="3 8" id="KW-0812">Transmembrane</keyword>
<evidence type="ECO:0000256" key="7">
    <source>
        <dbReference type="SAM" id="MobiDB-lite"/>
    </source>
</evidence>
<evidence type="ECO:0000256" key="5">
    <source>
        <dbReference type="ARBA" id="ARBA00022989"/>
    </source>
</evidence>
<dbReference type="PANTHER" id="PTHR12174:SF103">
    <property type="entry name" value="INTRAMEMBRANE PROTEASE (IMPAS) FAMILY"/>
    <property type="match status" value="1"/>
</dbReference>
<gene>
    <name evidence="9" type="ORF">SCF082_LOCUS27156</name>
</gene>
<accession>A0ABP0MBL7</accession>
<dbReference type="PANTHER" id="PTHR12174">
    <property type="entry name" value="SIGNAL PEPTIDE PEPTIDASE"/>
    <property type="match status" value="1"/>
</dbReference>
<dbReference type="SMART" id="SM00730">
    <property type="entry name" value="PSN"/>
    <property type="match status" value="1"/>
</dbReference>
<feature type="transmembrane region" description="Helical" evidence="8">
    <location>
        <begin position="1650"/>
        <end position="1672"/>
    </location>
</feature>
<keyword evidence="6 8" id="KW-0472">Membrane</keyword>
<name>A0ABP0MBL7_9DINO</name>
<dbReference type="Pfam" id="PF04258">
    <property type="entry name" value="Peptidase_A22B"/>
    <property type="match status" value="1"/>
</dbReference>
<reference evidence="9 10" key="1">
    <citation type="submission" date="2024-02" db="EMBL/GenBank/DDBJ databases">
        <authorList>
            <person name="Chen Y."/>
            <person name="Shah S."/>
            <person name="Dougan E. K."/>
            <person name="Thang M."/>
            <person name="Chan C."/>
        </authorList>
    </citation>
    <scope>NUCLEOTIDE SEQUENCE [LARGE SCALE GENOMIC DNA]</scope>
</reference>
<evidence type="ECO:0000256" key="8">
    <source>
        <dbReference type="SAM" id="Phobius"/>
    </source>
</evidence>
<evidence type="ECO:0000256" key="3">
    <source>
        <dbReference type="ARBA" id="ARBA00022692"/>
    </source>
</evidence>
<comment type="caution">
    <text evidence="9">The sequence shown here is derived from an EMBL/GenBank/DDBJ whole genome shotgun (WGS) entry which is preliminary data.</text>
</comment>
<evidence type="ECO:0000313" key="9">
    <source>
        <dbReference type="EMBL" id="CAK9048883.1"/>
    </source>
</evidence>
<protein>
    <submittedName>
        <fullName evidence="9">Signal peptide peptidase-like 3 (AtSPPL3)</fullName>
    </submittedName>
</protein>
<dbReference type="EMBL" id="CAXAMM010020890">
    <property type="protein sequence ID" value="CAK9048883.1"/>
    <property type="molecule type" value="Genomic_DNA"/>
</dbReference>
<evidence type="ECO:0000256" key="1">
    <source>
        <dbReference type="ARBA" id="ARBA00004127"/>
    </source>
</evidence>
<dbReference type="Proteomes" id="UP001642464">
    <property type="component" value="Unassembled WGS sequence"/>
</dbReference>